<dbReference type="Pfam" id="PF08340">
    <property type="entry name" value="YicC-like_C"/>
    <property type="match status" value="1"/>
</dbReference>
<name>A0A4R3VDN2_9BURK</name>
<protein>
    <submittedName>
        <fullName evidence="8">Uncharacterized protein (TIGR00255 family)</fullName>
    </submittedName>
</protein>
<comment type="similarity">
    <text evidence="5">Belongs to the YicC/YloC family.</text>
</comment>
<proteinExistence type="inferred from homology"/>
<dbReference type="Proteomes" id="UP000294692">
    <property type="component" value="Unassembled WGS sequence"/>
</dbReference>
<evidence type="ECO:0000313" key="9">
    <source>
        <dbReference type="Proteomes" id="UP000294692"/>
    </source>
</evidence>
<evidence type="ECO:0000313" key="8">
    <source>
        <dbReference type="EMBL" id="TCV01709.1"/>
    </source>
</evidence>
<keyword evidence="9" id="KW-1185">Reference proteome</keyword>
<evidence type="ECO:0000256" key="4">
    <source>
        <dbReference type="ARBA" id="ARBA00022801"/>
    </source>
</evidence>
<reference evidence="8 9" key="1">
    <citation type="submission" date="2019-03" db="EMBL/GenBank/DDBJ databases">
        <title>Genomic Encyclopedia of Type Strains, Phase IV (KMG-IV): sequencing the most valuable type-strain genomes for metagenomic binning, comparative biology and taxonomic classification.</title>
        <authorList>
            <person name="Goeker M."/>
        </authorList>
    </citation>
    <scope>NUCLEOTIDE SEQUENCE [LARGE SCALE GENOMIC DNA]</scope>
    <source>
        <strain evidence="8 9">DSM 100048</strain>
    </source>
</reference>
<dbReference type="OrthoDB" id="9771229at2"/>
<evidence type="ECO:0000259" key="7">
    <source>
        <dbReference type="Pfam" id="PF08340"/>
    </source>
</evidence>
<dbReference type="Pfam" id="PF03755">
    <property type="entry name" value="YicC-like_N"/>
    <property type="match status" value="1"/>
</dbReference>
<comment type="cofactor">
    <cofactor evidence="1">
        <name>a divalent metal cation</name>
        <dbReference type="ChEBI" id="CHEBI:60240"/>
    </cofactor>
</comment>
<sequence>MISSMTAFGSARVENEAGSVSLEFRTVNNRFLDVSLRLPDDLRAAEQPLRELIGRTLNRGKIDARLSYSLAVARTVRTLDAGILEDQADLLAQARSVIPDTPAPRLEELLQASSGGNDGRGMEPDTWVPMCLQAAEQALAELQANRLREGARLATAMLEQAGQMQQIVDQIEQEQPALLEEHRSKIARKLQDALNAVSPEGFAQISGAELSARIAQESSLFSLRVDIAEELARLRSHISELRHLLAPAESRSNGSHSSAAPAKKAGSTGKRLDFLFQEMNREANTLGSKSASLTVTRAAIDLKLLIEQLREQAQNIE</sequence>
<evidence type="ECO:0000256" key="1">
    <source>
        <dbReference type="ARBA" id="ARBA00001968"/>
    </source>
</evidence>
<dbReference type="InterPro" id="IPR005229">
    <property type="entry name" value="YicC/YloC-like"/>
</dbReference>
<dbReference type="GO" id="GO:0016787">
    <property type="term" value="F:hydrolase activity"/>
    <property type="evidence" value="ECO:0007669"/>
    <property type="project" value="UniProtKB-KW"/>
</dbReference>
<dbReference type="InterPro" id="IPR013551">
    <property type="entry name" value="YicC-like_C"/>
</dbReference>
<keyword evidence="2" id="KW-0540">Nuclease</keyword>
<organism evidence="8 9">
    <name type="scientific">Paracandidimonas soli</name>
    <dbReference type="NCBI Taxonomy" id="1917182"/>
    <lineage>
        <taxon>Bacteria</taxon>
        <taxon>Pseudomonadati</taxon>
        <taxon>Pseudomonadota</taxon>
        <taxon>Betaproteobacteria</taxon>
        <taxon>Burkholderiales</taxon>
        <taxon>Alcaligenaceae</taxon>
        <taxon>Paracandidimonas</taxon>
    </lineage>
</organism>
<gene>
    <name evidence="8" type="ORF">EV686_102422</name>
</gene>
<dbReference type="EMBL" id="SMBX01000002">
    <property type="protein sequence ID" value="TCV01709.1"/>
    <property type="molecule type" value="Genomic_DNA"/>
</dbReference>
<feature type="domain" description="Endoribonuclease YicC-like N-terminal" evidence="6">
    <location>
        <begin position="2"/>
        <end position="154"/>
    </location>
</feature>
<dbReference type="InterPro" id="IPR013527">
    <property type="entry name" value="YicC-like_N"/>
</dbReference>
<feature type="domain" description="Endoribonuclease YicC-like C-terminal" evidence="7">
    <location>
        <begin position="171"/>
        <end position="317"/>
    </location>
</feature>
<comment type="caution">
    <text evidence="8">The sequence shown here is derived from an EMBL/GenBank/DDBJ whole genome shotgun (WGS) entry which is preliminary data.</text>
</comment>
<dbReference type="RefSeq" id="WP_132474455.1">
    <property type="nucleotide sequence ID" value="NZ_JBHRVM010000001.1"/>
</dbReference>
<evidence type="ECO:0000259" key="6">
    <source>
        <dbReference type="Pfam" id="PF03755"/>
    </source>
</evidence>
<dbReference type="GO" id="GO:0004521">
    <property type="term" value="F:RNA endonuclease activity"/>
    <property type="evidence" value="ECO:0007669"/>
    <property type="project" value="InterPro"/>
</dbReference>
<evidence type="ECO:0000256" key="3">
    <source>
        <dbReference type="ARBA" id="ARBA00022759"/>
    </source>
</evidence>
<evidence type="ECO:0000256" key="2">
    <source>
        <dbReference type="ARBA" id="ARBA00022722"/>
    </source>
</evidence>
<evidence type="ECO:0000256" key="5">
    <source>
        <dbReference type="ARBA" id="ARBA00035648"/>
    </source>
</evidence>
<dbReference type="AlphaFoldDB" id="A0A4R3VDN2"/>
<accession>A0A4R3VDN2</accession>
<dbReference type="PANTHER" id="PTHR30636:SF3">
    <property type="entry name" value="UPF0701 PROTEIN YICC"/>
    <property type="match status" value="1"/>
</dbReference>
<keyword evidence="4" id="KW-0378">Hydrolase</keyword>
<keyword evidence="3" id="KW-0255">Endonuclease</keyword>
<dbReference type="PANTHER" id="PTHR30636">
    <property type="entry name" value="UPF0701 PROTEIN YICC"/>
    <property type="match status" value="1"/>
</dbReference>